<dbReference type="Gene3D" id="1.10.10.10">
    <property type="entry name" value="Winged helix-like DNA-binding domain superfamily/Winged helix DNA-binding domain"/>
    <property type="match status" value="1"/>
</dbReference>
<dbReference type="PANTHER" id="PTHR43537">
    <property type="entry name" value="TRANSCRIPTIONAL REGULATOR, GNTR FAMILY"/>
    <property type="match status" value="1"/>
</dbReference>
<sequence>MPAEKTATGGRAQAAERVERELRKMIMSGELLPGQQIRQESMAERLGVSRLPVREALRQLTADGLVSHVPNVGFAVARLSQAEFDQIYLMRRLLETELILRLPRPSQEQLQHLAALGDEVAAAAERLDLVEMRLRNHAFHFEIFRLSGLGLVIDELEKLWNWAAPYHTIYLYSADSRRTILEEHEAMIQALRDGDNTRLAELMHQHRHGSETQLGAMLSGGPAVRPV</sequence>
<protein>
    <submittedName>
        <fullName evidence="5">GntR family transcriptional regulator</fullName>
    </submittedName>
</protein>
<dbReference type="InterPro" id="IPR000524">
    <property type="entry name" value="Tscrpt_reg_HTH_GntR"/>
</dbReference>
<dbReference type="PANTHER" id="PTHR43537:SF45">
    <property type="entry name" value="GNTR FAMILY REGULATORY PROTEIN"/>
    <property type="match status" value="1"/>
</dbReference>
<dbReference type="RefSeq" id="WP_344242799.1">
    <property type="nucleotide sequence ID" value="NZ_BAAAHH010000018.1"/>
</dbReference>
<reference evidence="6" key="1">
    <citation type="journal article" date="2019" name="Int. J. Syst. Evol. Microbiol.">
        <title>The Global Catalogue of Microorganisms (GCM) 10K type strain sequencing project: providing services to taxonomists for standard genome sequencing and annotation.</title>
        <authorList>
            <consortium name="The Broad Institute Genomics Platform"/>
            <consortium name="The Broad Institute Genome Sequencing Center for Infectious Disease"/>
            <person name="Wu L."/>
            <person name="Ma J."/>
        </authorList>
    </citation>
    <scope>NUCLEOTIDE SEQUENCE [LARGE SCALE GENOMIC DNA]</scope>
    <source>
        <strain evidence="6">JCM 10696</strain>
    </source>
</reference>
<dbReference type="SUPFAM" id="SSF46785">
    <property type="entry name" value="Winged helix' DNA-binding domain"/>
    <property type="match status" value="1"/>
</dbReference>
<comment type="caution">
    <text evidence="5">The sequence shown here is derived from an EMBL/GenBank/DDBJ whole genome shotgun (WGS) entry which is preliminary data.</text>
</comment>
<dbReference type="SMART" id="SM00895">
    <property type="entry name" value="FCD"/>
    <property type="match status" value="1"/>
</dbReference>
<dbReference type="Pfam" id="PF07729">
    <property type="entry name" value="FCD"/>
    <property type="match status" value="1"/>
</dbReference>
<dbReference type="SUPFAM" id="SSF48008">
    <property type="entry name" value="GntR ligand-binding domain-like"/>
    <property type="match status" value="1"/>
</dbReference>
<feature type="domain" description="HTH gntR-type" evidence="4">
    <location>
        <begin position="12"/>
        <end position="79"/>
    </location>
</feature>
<keyword evidence="3" id="KW-0804">Transcription</keyword>
<dbReference type="Pfam" id="PF00392">
    <property type="entry name" value="GntR"/>
    <property type="match status" value="1"/>
</dbReference>
<dbReference type="InterPro" id="IPR008920">
    <property type="entry name" value="TF_FadR/GntR_C"/>
</dbReference>
<keyword evidence="2" id="KW-0238">DNA-binding</keyword>
<dbReference type="InterPro" id="IPR011711">
    <property type="entry name" value="GntR_C"/>
</dbReference>
<evidence type="ECO:0000313" key="6">
    <source>
        <dbReference type="Proteomes" id="UP001500665"/>
    </source>
</evidence>
<dbReference type="Proteomes" id="UP001500665">
    <property type="component" value="Unassembled WGS sequence"/>
</dbReference>
<organism evidence="5 6">
    <name type="scientific">Actinocorallia libanotica</name>
    <dbReference type="NCBI Taxonomy" id="46162"/>
    <lineage>
        <taxon>Bacteria</taxon>
        <taxon>Bacillati</taxon>
        <taxon>Actinomycetota</taxon>
        <taxon>Actinomycetes</taxon>
        <taxon>Streptosporangiales</taxon>
        <taxon>Thermomonosporaceae</taxon>
        <taxon>Actinocorallia</taxon>
    </lineage>
</organism>
<proteinExistence type="predicted"/>
<dbReference type="InterPro" id="IPR036388">
    <property type="entry name" value="WH-like_DNA-bd_sf"/>
</dbReference>
<dbReference type="CDD" id="cd07377">
    <property type="entry name" value="WHTH_GntR"/>
    <property type="match status" value="1"/>
</dbReference>
<evidence type="ECO:0000256" key="2">
    <source>
        <dbReference type="ARBA" id="ARBA00023125"/>
    </source>
</evidence>
<gene>
    <name evidence="5" type="ORF">GCM10009550_44220</name>
</gene>
<dbReference type="SMART" id="SM00345">
    <property type="entry name" value="HTH_GNTR"/>
    <property type="match status" value="1"/>
</dbReference>
<dbReference type="PRINTS" id="PR00035">
    <property type="entry name" value="HTHGNTR"/>
</dbReference>
<keyword evidence="1" id="KW-0805">Transcription regulation</keyword>
<evidence type="ECO:0000256" key="3">
    <source>
        <dbReference type="ARBA" id="ARBA00023163"/>
    </source>
</evidence>
<evidence type="ECO:0000259" key="4">
    <source>
        <dbReference type="PROSITE" id="PS50949"/>
    </source>
</evidence>
<evidence type="ECO:0000313" key="5">
    <source>
        <dbReference type="EMBL" id="GAA0957190.1"/>
    </source>
</evidence>
<dbReference type="EMBL" id="BAAAHH010000018">
    <property type="protein sequence ID" value="GAA0957190.1"/>
    <property type="molecule type" value="Genomic_DNA"/>
</dbReference>
<name>A0ABP4C0D4_9ACTN</name>
<dbReference type="PROSITE" id="PS50949">
    <property type="entry name" value="HTH_GNTR"/>
    <property type="match status" value="1"/>
</dbReference>
<evidence type="ECO:0000256" key="1">
    <source>
        <dbReference type="ARBA" id="ARBA00023015"/>
    </source>
</evidence>
<keyword evidence="6" id="KW-1185">Reference proteome</keyword>
<dbReference type="InterPro" id="IPR036390">
    <property type="entry name" value="WH_DNA-bd_sf"/>
</dbReference>
<accession>A0ABP4C0D4</accession>
<dbReference type="Gene3D" id="1.20.120.530">
    <property type="entry name" value="GntR ligand-binding domain-like"/>
    <property type="match status" value="1"/>
</dbReference>